<keyword evidence="5" id="KW-1185">Reference proteome</keyword>
<organism evidence="3 5">
    <name type="scientific">Streptomyces nodosus</name>
    <dbReference type="NCBI Taxonomy" id="40318"/>
    <lineage>
        <taxon>Bacteria</taxon>
        <taxon>Bacillati</taxon>
        <taxon>Actinomycetota</taxon>
        <taxon>Actinomycetes</taxon>
        <taxon>Kitasatosporales</taxon>
        <taxon>Streptomycetaceae</taxon>
        <taxon>Streptomyces</taxon>
    </lineage>
</organism>
<sequence length="171" mass="18328">MTVAVETGTWQLDPARSTVGVQHKTMWGMVTVKGIFTGLKGEGEVSPDGSASGSITLAAASLDTENAKRDTHLRSPHFFDTDRHPEITFAVRSATPGDDKAIQVAGQLTVRGISRPQSFTAHFTEANADAVTLVAEFTVDREQFGMGWNQLGMIRGRTTVTGSLHFVHAAS</sequence>
<gene>
    <name evidence="4" type="ORF">CP978_03790</name>
    <name evidence="3" type="ORF">SNOD_03400</name>
</gene>
<evidence type="ECO:0000313" key="3">
    <source>
        <dbReference type="EMBL" id="AJE39180.1"/>
    </source>
</evidence>
<dbReference type="Proteomes" id="UP000325763">
    <property type="component" value="Chromosome"/>
</dbReference>
<dbReference type="RefSeq" id="WP_043437522.1">
    <property type="nucleotide sequence ID" value="NZ_CP009313.1"/>
</dbReference>
<dbReference type="EMBL" id="CP009313">
    <property type="protein sequence ID" value="AJE39180.1"/>
    <property type="molecule type" value="Genomic_DNA"/>
</dbReference>
<name>A0A0B5DDE9_9ACTN</name>
<dbReference type="SUPFAM" id="SSF101874">
    <property type="entry name" value="YceI-like"/>
    <property type="match status" value="1"/>
</dbReference>
<accession>A0A0B5DDE9</accession>
<dbReference type="InterPro" id="IPR036761">
    <property type="entry name" value="TTHA0802/YceI-like_sf"/>
</dbReference>
<comment type="similarity">
    <text evidence="1">Belongs to the UPF0312 family.</text>
</comment>
<dbReference type="SMART" id="SM00867">
    <property type="entry name" value="YceI"/>
    <property type="match status" value="1"/>
</dbReference>
<protein>
    <submittedName>
        <fullName evidence="4">YceI family protein</fullName>
    </submittedName>
</protein>
<dbReference type="PANTHER" id="PTHR34406:SF1">
    <property type="entry name" value="PROTEIN YCEI"/>
    <property type="match status" value="1"/>
</dbReference>
<evidence type="ECO:0000256" key="1">
    <source>
        <dbReference type="ARBA" id="ARBA00008812"/>
    </source>
</evidence>
<dbReference type="InterPro" id="IPR007372">
    <property type="entry name" value="Lipid/polyisoprenoid-bd_YceI"/>
</dbReference>
<feature type="domain" description="Lipid/polyisoprenoid-binding YceI-like" evidence="2">
    <location>
        <begin position="9"/>
        <end position="167"/>
    </location>
</feature>
<dbReference type="Gene3D" id="2.40.128.110">
    <property type="entry name" value="Lipid/polyisoprenoid-binding, YceI-like"/>
    <property type="match status" value="1"/>
</dbReference>
<dbReference type="STRING" id="40318.SNOD_03400"/>
<dbReference type="KEGG" id="snq:CP978_03790"/>
<reference evidence="4 6" key="3">
    <citation type="submission" date="2017-09" db="EMBL/GenBank/DDBJ databases">
        <title>Streptomyces genome completion.</title>
        <authorList>
            <person name="Lee N."/>
            <person name="Cho B.-K."/>
        </authorList>
    </citation>
    <scope>NUCLEOTIDE SEQUENCE [LARGE SCALE GENOMIC DNA]</scope>
    <source>
        <strain evidence="4 6">ATCC 14899</strain>
    </source>
</reference>
<proteinExistence type="inferred from homology"/>
<dbReference type="PANTHER" id="PTHR34406">
    <property type="entry name" value="PROTEIN YCEI"/>
    <property type="match status" value="1"/>
</dbReference>
<evidence type="ECO:0000313" key="5">
    <source>
        <dbReference type="Proteomes" id="UP000031526"/>
    </source>
</evidence>
<dbReference type="AlphaFoldDB" id="A0A0B5DDE9"/>
<dbReference type="EMBL" id="CP023747">
    <property type="protein sequence ID" value="QEV37781.1"/>
    <property type="molecule type" value="Genomic_DNA"/>
</dbReference>
<dbReference type="HOGENOM" id="CLU_071003_3_1_11"/>
<dbReference type="OrthoDB" id="9811006at2"/>
<reference evidence="3 5" key="2">
    <citation type="journal article" date="2016" name="Appl. Microbiol. Biotechnol.">
        <title>Exploiting the genome sequence of Streptomyces nodosus for enhanced antibiotic production.</title>
        <authorList>
            <person name="Sweeney P."/>
            <person name="Murphy C.D."/>
            <person name="Caffrey P."/>
        </authorList>
    </citation>
    <scope>NUCLEOTIDE SEQUENCE [LARGE SCALE GENOMIC DNA]</scope>
    <source>
        <strain evidence="3 5">ATCC 14899</strain>
    </source>
</reference>
<dbReference type="Pfam" id="PF04264">
    <property type="entry name" value="YceI"/>
    <property type="match status" value="1"/>
</dbReference>
<evidence type="ECO:0000313" key="6">
    <source>
        <dbReference type="Proteomes" id="UP000325763"/>
    </source>
</evidence>
<dbReference type="Proteomes" id="UP000031526">
    <property type="component" value="Chromosome"/>
</dbReference>
<evidence type="ECO:0000259" key="2">
    <source>
        <dbReference type="SMART" id="SM00867"/>
    </source>
</evidence>
<reference evidence="5" key="1">
    <citation type="submission" date="2014-09" db="EMBL/GenBank/DDBJ databases">
        <title>Sequence of the Streptomyces nodosus genome.</title>
        <authorList>
            <person name="Sweeney P."/>
            <person name="Stephens N."/>
            <person name="Murphy C."/>
            <person name="Caffrey P."/>
        </authorList>
    </citation>
    <scope>NUCLEOTIDE SEQUENCE [LARGE SCALE GENOMIC DNA]</scope>
    <source>
        <strain evidence="5">ATCC 14899</strain>
    </source>
</reference>
<evidence type="ECO:0000313" key="4">
    <source>
        <dbReference type="EMBL" id="QEV37781.1"/>
    </source>
</evidence>